<evidence type="ECO:0000256" key="2">
    <source>
        <dbReference type="ARBA" id="ARBA00022475"/>
    </source>
</evidence>
<dbReference type="AlphaFoldDB" id="A0A426Q4Z3"/>
<feature type="transmembrane region" description="Helical" evidence="7">
    <location>
        <begin position="367"/>
        <end position="396"/>
    </location>
</feature>
<evidence type="ECO:0000256" key="6">
    <source>
        <dbReference type="SAM" id="MobiDB-lite"/>
    </source>
</evidence>
<evidence type="ECO:0000256" key="1">
    <source>
        <dbReference type="ARBA" id="ARBA00004651"/>
    </source>
</evidence>
<evidence type="ECO:0000256" key="4">
    <source>
        <dbReference type="ARBA" id="ARBA00022989"/>
    </source>
</evidence>
<keyword evidence="4 7" id="KW-1133">Transmembrane helix</keyword>
<dbReference type="InterPro" id="IPR018076">
    <property type="entry name" value="T2SS_GspF_dom"/>
</dbReference>
<keyword evidence="10" id="KW-1185">Reference proteome</keyword>
<dbReference type="GO" id="GO:0005886">
    <property type="term" value="C:plasma membrane"/>
    <property type="evidence" value="ECO:0007669"/>
    <property type="project" value="UniProtKB-SubCell"/>
</dbReference>
<evidence type="ECO:0000256" key="7">
    <source>
        <dbReference type="SAM" id="Phobius"/>
    </source>
</evidence>
<proteinExistence type="predicted"/>
<name>A0A426Q4Z3_9CORY</name>
<dbReference type="PANTHER" id="PTHR35007:SF4">
    <property type="entry name" value="CONSERVED TRANSMEMBRANE PROTEIN-RELATED"/>
    <property type="match status" value="1"/>
</dbReference>
<evidence type="ECO:0000313" key="9">
    <source>
        <dbReference type="EMBL" id="RRQ03941.1"/>
    </source>
</evidence>
<evidence type="ECO:0000256" key="3">
    <source>
        <dbReference type="ARBA" id="ARBA00022692"/>
    </source>
</evidence>
<dbReference type="Proteomes" id="UP000278422">
    <property type="component" value="Unassembled WGS sequence"/>
</dbReference>
<feature type="domain" description="Type II secretion system protein GspF" evidence="8">
    <location>
        <begin position="302"/>
        <end position="388"/>
    </location>
</feature>
<evidence type="ECO:0000259" key="8">
    <source>
        <dbReference type="Pfam" id="PF00482"/>
    </source>
</evidence>
<keyword evidence="3 7" id="KW-0812">Transmembrane</keyword>
<reference evidence="9 10" key="1">
    <citation type="submission" date="2018-01" db="EMBL/GenBank/DDBJ databases">
        <title>Twenty Corynebacterium bovis Genomes.</title>
        <authorList>
            <person name="Gulvik C.A."/>
        </authorList>
    </citation>
    <scope>NUCLEOTIDE SEQUENCE [LARGE SCALE GENOMIC DNA]</scope>
    <source>
        <strain evidence="9 10">16-2004</strain>
    </source>
</reference>
<keyword evidence="2" id="KW-1003">Cell membrane</keyword>
<organism evidence="9 10">
    <name type="scientific">Corynebacterium bovis</name>
    <dbReference type="NCBI Taxonomy" id="36808"/>
    <lineage>
        <taxon>Bacteria</taxon>
        <taxon>Bacillati</taxon>
        <taxon>Actinomycetota</taxon>
        <taxon>Actinomycetes</taxon>
        <taxon>Mycobacteriales</taxon>
        <taxon>Corynebacteriaceae</taxon>
        <taxon>Corynebacterium</taxon>
    </lineage>
</organism>
<dbReference type="PANTHER" id="PTHR35007">
    <property type="entry name" value="INTEGRAL MEMBRANE PROTEIN-RELATED"/>
    <property type="match status" value="1"/>
</dbReference>
<keyword evidence="5 7" id="KW-0472">Membrane</keyword>
<protein>
    <recommendedName>
        <fullName evidence="8">Type II secretion system protein GspF domain-containing protein</fullName>
    </recommendedName>
</protein>
<comment type="subcellular location">
    <subcellularLocation>
        <location evidence="1">Cell membrane</location>
        <topology evidence="1">Multi-pass membrane protein</topology>
    </subcellularLocation>
</comment>
<dbReference type="Pfam" id="PF00482">
    <property type="entry name" value="T2SSF"/>
    <property type="match status" value="1"/>
</dbReference>
<dbReference type="EMBL" id="PQNQ01000013">
    <property type="protein sequence ID" value="RRQ03941.1"/>
    <property type="molecule type" value="Genomic_DNA"/>
</dbReference>
<sequence>MLVCVVALVGLTVHRVVATGRRIAHTARDIAALAEFTGAVGRELAAGARAVDAADLALGTGRARRRREVLDRLQVLVREVALGARPADLAGGGEGCDDVRTVMRLWAVSERHGVALGRLMDRFGDDLASRLVRAGHMRSALAGARMTEVILLALPCGAVGLGQSTGAGSAAFLVGGVGGNAVLLAGTVLACVGVLWADALTVGALGGVGRRAGPGDARAAVVLDVVAEGTAAGLTTAAAWAAGASIYGDGGSDGDGDRGGGDGRAGGRGLALRPGRGLGRGLGRERGRRGQRVGDGERLRLVAGLLALGAPGDAWDLLDGHPAFGPGARQMVRQSTSGARVVEVLRAEAARIRRETEDASRAAGERVLVAVAAPLTLCFLPAFVLVGLVPLVAGLAGR</sequence>
<comment type="caution">
    <text evidence="9">The sequence shown here is derived from an EMBL/GenBank/DDBJ whole genome shotgun (WGS) entry which is preliminary data.</text>
</comment>
<evidence type="ECO:0000313" key="10">
    <source>
        <dbReference type="Proteomes" id="UP000278422"/>
    </source>
</evidence>
<gene>
    <name evidence="9" type="ORF">CXF42_05795</name>
</gene>
<accession>A0A426Q4Z3</accession>
<evidence type="ECO:0000256" key="5">
    <source>
        <dbReference type="ARBA" id="ARBA00023136"/>
    </source>
</evidence>
<feature type="region of interest" description="Disordered" evidence="6">
    <location>
        <begin position="251"/>
        <end position="291"/>
    </location>
</feature>